<protein>
    <recommendedName>
        <fullName evidence="1">Chorismate-utilising enzyme C-terminal domain-containing protein</fullName>
    </recommendedName>
</protein>
<dbReference type="PANTHER" id="PTHR11236">
    <property type="entry name" value="AMINOBENZOATE/ANTHRANILATE SYNTHASE"/>
    <property type="match status" value="1"/>
</dbReference>
<dbReference type="Gene3D" id="3.60.120.10">
    <property type="entry name" value="Anthranilate synthase"/>
    <property type="match status" value="1"/>
</dbReference>
<dbReference type="Proteomes" id="UP000218113">
    <property type="component" value="Unassembled WGS sequence"/>
</dbReference>
<evidence type="ECO:0000259" key="1">
    <source>
        <dbReference type="Pfam" id="PF00425"/>
    </source>
</evidence>
<feature type="domain" description="Chorismate-utilising enzyme C-terminal" evidence="1">
    <location>
        <begin position="1"/>
        <end position="132"/>
    </location>
</feature>
<dbReference type="SUPFAM" id="SSF56322">
    <property type="entry name" value="ADC synthase"/>
    <property type="match status" value="1"/>
</dbReference>
<dbReference type="GO" id="GO:0046820">
    <property type="term" value="F:4-amino-4-deoxychorismate synthase activity"/>
    <property type="evidence" value="ECO:0007669"/>
    <property type="project" value="TreeGrafter"/>
</dbReference>
<dbReference type="PANTHER" id="PTHR11236:SF50">
    <property type="entry name" value="AMINODEOXYCHORISMATE SYNTHASE COMPONENT 1"/>
    <property type="match status" value="1"/>
</dbReference>
<accession>A0A2A4T454</accession>
<dbReference type="PRINTS" id="PR00095">
    <property type="entry name" value="ANTSNTHASEI"/>
</dbReference>
<name>A0A2A4T454_9DELT</name>
<proteinExistence type="predicted"/>
<dbReference type="Pfam" id="PF00425">
    <property type="entry name" value="Chorismate_bind"/>
    <property type="match status" value="1"/>
</dbReference>
<dbReference type="EMBL" id="NVSR01000041">
    <property type="protein sequence ID" value="PCI28101.1"/>
    <property type="molecule type" value="Genomic_DNA"/>
</dbReference>
<gene>
    <name evidence="2" type="ORF">COB67_07140</name>
</gene>
<reference evidence="3" key="1">
    <citation type="submission" date="2017-08" db="EMBL/GenBank/DDBJ databases">
        <title>A dynamic microbial community with high functional redundancy inhabits the cold, oxic subseafloor aquifer.</title>
        <authorList>
            <person name="Tully B.J."/>
            <person name="Wheat C.G."/>
            <person name="Glazer B.T."/>
            <person name="Huber J.A."/>
        </authorList>
    </citation>
    <scope>NUCLEOTIDE SEQUENCE [LARGE SCALE GENOMIC DNA]</scope>
</reference>
<feature type="non-terminal residue" evidence="2">
    <location>
        <position position="1"/>
    </location>
</feature>
<dbReference type="InterPro" id="IPR015890">
    <property type="entry name" value="Chorismate_C"/>
</dbReference>
<evidence type="ECO:0000313" key="3">
    <source>
        <dbReference type="Proteomes" id="UP000218113"/>
    </source>
</evidence>
<dbReference type="InterPro" id="IPR005801">
    <property type="entry name" value="ADC_synthase"/>
</dbReference>
<dbReference type="GO" id="GO:0000162">
    <property type="term" value="P:L-tryptophan biosynthetic process"/>
    <property type="evidence" value="ECO:0007669"/>
    <property type="project" value="TreeGrafter"/>
</dbReference>
<sequence length="140" mass="15214">NDLGKVCRTGSVRVETRKSLQKLPNVWHTHGAISGVLKEEYHPLQALLSMFPGGSITGCPKKRAMEIIDELEDQRRGIYTGAIGYLLPGGEMEFNIAIRTLLRQGNEISLGVGGGITIGSQEDDEYQETLDKAGIFLGGN</sequence>
<organism evidence="2 3">
    <name type="scientific">SAR324 cluster bacterium</name>
    <dbReference type="NCBI Taxonomy" id="2024889"/>
    <lineage>
        <taxon>Bacteria</taxon>
        <taxon>Deltaproteobacteria</taxon>
        <taxon>SAR324 cluster</taxon>
    </lineage>
</organism>
<dbReference type="InterPro" id="IPR019999">
    <property type="entry name" value="Anth_synth_I-like"/>
</dbReference>
<comment type="caution">
    <text evidence="2">The sequence shown here is derived from an EMBL/GenBank/DDBJ whole genome shotgun (WGS) entry which is preliminary data.</text>
</comment>
<evidence type="ECO:0000313" key="2">
    <source>
        <dbReference type="EMBL" id="PCI28101.1"/>
    </source>
</evidence>
<dbReference type="AlphaFoldDB" id="A0A2A4T454"/>